<protein>
    <submittedName>
        <fullName evidence="3">Sirohydrochlorin cobaltochelatase</fullName>
    </submittedName>
</protein>
<dbReference type="Gene3D" id="3.40.50.1400">
    <property type="match status" value="2"/>
</dbReference>
<keyword evidence="4" id="KW-1185">Reference proteome</keyword>
<feature type="binding site" evidence="2">
    <location>
        <position position="160"/>
    </location>
    <ligand>
        <name>Co(2+)</name>
        <dbReference type="ChEBI" id="CHEBI:48828"/>
    </ligand>
</feature>
<dbReference type="Proteomes" id="UP000468766">
    <property type="component" value="Unassembled WGS sequence"/>
</dbReference>
<feature type="binding site" evidence="2">
    <location>
        <position position="223"/>
    </location>
    <ligand>
        <name>Co(2+)</name>
        <dbReference type="ChEBI" id="CHEBI:48828"/>
    </ligand>
</feature>
<dbReference type="InterPro" id="IPR010388">
    <property type="entry name" value="Anaerobic_Co-chelatase"/>
</dbReference>
<evidence type="ECO:0000313" key="4">
    <source>
        <dbReference type="Proteomes" id="UP000468766"/>
    </source>
</evidence>
<dbReference type="CDD" id="cd03412">
    <property type="entry name" value="CbiK_N"/>
    <property type="match status" value="1"/>
</dbReference>
<feature type="binding site" evidence="2">
    <location>
        <position position="191"/>
    </location>
    <ligand>
        <name>Co(2+)</name>
        <dbReference type="ChEBI" id="CHEBI:48828"/>
    </ligand>
</feature>
<evidence type="ECO:0000313" key="3">
    <source>
        <dbReference type="EMBL" id="KAB2953414.1"/>
    </source>
</evidence>
<gene>
    <name evidence="3" type="ORF">F9B85_05760</name>
</gene>
<dbReference type="EMBL" id="WBXO01000003">
    <property type="protein sequence ID" value="KAB2953414.1"/>
    <property type="molecule type" value="Genomic_DNA"/>
</dbReference>
<reference evidence="3 4" key="1">
    <citation type="submission" date="2019-10" db="EMBL/GenBank/DDBJ databases">
        <title>Whole-genome sequence of the extremophile Heliorestis acidaminivorans DSM 24790.</title>
        <authorList>
            <person name="Kyndt J.A."/>
            <person name="Meyer T.E."/>
        </authorList>
    </citation>
    <scope>NUCLEOTIDE SEQUENCE [LARGE SCALE GENOMIC DNA]</scope>
    <source>
        <strain evidence="3 4">DSM 24790</strain>
    </source>
</reference>
<keyword evidence="2" id="KW-0170">Cobalt</keyword>
<dbReference type="GO" id="GO:0016852">
    <property type="term" value="F:sirohydrochlorin cobaltochelatase activity"/>
    <property type="evidence" value="ECO:0007669"/>
    <property type="project" value="InterPro"/>
</dbReference>
<dbReference type="Pfam" id="PF06180">
    <property type="entry name" value="CbiK"/>
    <property type="match status" value="1"/>
</dbReference>
<comment type="caution">
    <text evidence="3">The sequence shown here is derived from an EMBL/GenBank/DDBJ whole genome shotgun (WGS) entry which is preliminary data.</text>
</comment>
<dbReference type="CDD" id="cd03413">
    <property type="entry name" value="CbiK_C"/>
    <property type="match status" value="1"/>
</dbReference>
<feature type="active site" description="Proton acceptor" evidence="1">
    <location>
        <position position="160"/>
    </location>
</feature>
<dbReference type="InterPro" id="IPR050963">
    <property type="entry name" value="Sirohydro_Cobaltochel/CbiX"/>
</dbReference>
<dbReference type="OrthoDB" id="9770331at2"/>
<dbReference type="GO" id="GO:0019251">
    <property type="term" value="P:anaerobic cobalamin biosynthetic process"/>
    <property type="evidence" value="ECO:0007669"/>
    <property type="project" value="InterPro"/>
</dbReference>
<name>A0A6I0EVB0_9FIRM</name>
<dbReference type="PANTHER" id="PTHR33542">
    <property type="entry name" value="SIROHYDROCHLORIN FERROCHELATASE, CHLOROPLASTIC"/>
    <property type="match status" value="1"/>
</dbReference>
<sequence length="280" mass="31933">MEVIKQEKKAILVVSFGTSYEETRKLTIEAIEDKVRSQYPDWEVRRAFTSGKIIKKLKERDNLHVDRVAEALQRLQDEGYTTVAVQSLHVIPGIEYEEVQAEVERFRDNNAFQKIELAYPLLYSMGQEGMSDDFTTLLKALQEQLPQSIEDNEAVVLMGHGSPHPTHAFYLVLQYKAEQRGMKNLFFYTVEGAPAIEDVVEELREKDIQQVTLMPFMLVAGDHAHNDMAGSEEDSAKSQLEAVGIDVQVYMRGLGENEAVQKIYLQRLEEAIRHLDSPCV</sequence>
<dbReference type="PANTHER" id="PTHR33542:SF3">
    <property type="entry name" value="SIROHYDROCHLORIN FERROCHELATASE, CHLOROPLASTIC"/>
    <property type="match status" value="1"/>
</dbReference>
<dbReference type="SUPFAM" id="SSF53800">
    <property type="entry name" value="Chelatase"/>
    <property type="match status" value="1"/>
</dbReference>
<keyword evidence="2" id="KW-0479">Metal-binding</keyword>
<accession>A0A6I0EVB0</accession>
<organism evidence="3 4">
    <name type="scientific">Heliorestis acidaminivorans</name>
    <dbReference type="NCBI Taxonomy" id="553427"/>
    <lineage>
        <taxon>Bacteria</taxon>
        <taxon>Bacillati</taxon>
        <taxon>Bacillota</taxon>
        <taxon>Clostridia</taxon>
        <taxon>Eubacteriales</taxon>
        <taxon>Heliobacteriaceae</taxon>
        <taxon>Heliorestis</taxon>
    </lineage>
</organism>
<evidence type="ECO:0000256" key="2">
    <source>
        <dbReference type="PIRSR" id="PIRSR033579-3"/>
    </source>
</evidence>
<evidence type="ECO:0000256" key="1">
    <source>
        <dbReference type="PIRSR" id="PIRSR033579-1"/>
    </source>
</evidence>
<dbReference type="GO" id="GO:0046872">
    <property type="term" value="F:metal ion binding"/>
    <property type="evidence" value="ECO:0007669"/>
    <property type="project" value="UniProtKB-KW"/>
</dbReference>
<dbReference type="AlphaFoldDB" id="A0A6I0EVB0"/>
<dbReference type="RefSeq" id="WP_151619434.1">
    <property type="nucleotide sequence ID" value="NZ_WBXO01000003.1"/>
</dbReference>
<dbReference type="PIRSF" id="PIRSF033579">
    <property type="entry name" value="Anaer_Co_chel"/>
    <property type="match status" value="1"/>
</dbReference>
<proteinExistence type="predicted"/>